<accession>A0A165DXI2</accession>
<evidence type="ECO:0000313" key="3">
    <source>
        <dbReference type="EMBL" id="KZV85595.1"/>
    </source>
</evidence>
<dbReference type="Proteomes" id="UP000077266">
    <property type="component" value="Unassembled WGS sequence"/>
</dbReference>
<dbReference type="SUPFAM" id="SSF81383">
    <property type="entry name" value="F-box domain"/>
    <property type="match status" value="1"/>
</dbReference>
<dbReference type="InterPro" id="IPR036047">
    <property type="entry name" value="F-box-like_dom_sf"/>
</dbReference>
<feature type="domain" description="F-box" evidence="2">
    <location>
        <begin position="168"/>
        <end position="211"/>
    </location>
</feature>
<dbReference type="SUPFAM" id="SSF52047">
    <property type="entry name" value="RNI-like"/>
    <property type="match status" value="1"/>
</dbReference>
<dbReference type="STRING" id="1314781.A0A165DXI2"/>
<protein>
    <recommendedName>
        <fullName evidence="2">F-box domain-containing protein</fullName>
    </recommendedName>
</protein>
<dbReference type="EMBL" id="KV426182">
    <property type="protein sequence ID" value="KZV85595.1"/>
    <property type="molecule type" value="Genomic_DNA"/>
</dbReference>
<feature type="region of interest" description="Disordered" evidence="1">
    <location>
        <begin position="46"/>
        <end position="69"/>
    </location>
</feature>
<dbReference type="Pfam" id="PF12937">
    <property type="entry name" value="F-box-like"/>
    <property type="match status" value="1"/>
</dbReference>
<sequence>MLHWRDHHALQTVVHVVVESALARISDDAVADVLSEIRQAVLDALESQSSVTSAPPTATPTAHSSPNKPRARCIELPEFLSPERSKVHFALATPAASPEVPRRVLDLSPEPAPSSSRGLAERLDIAPANKLSLLARIHDSPTLARIHGSLSLPAHVHDSPTCNHLSRDILRSIFFYLPSSTHGFFDLIQASHVCRLWRSCILKHAALWSTIRGLSAAEYRHLVTIISRTKDLPVDLQIDLRSRPACSPRALGHSIQRHIYHIRHLEIFLGSGQVHEWYALAQGLVELEAPILESCTIWFPTGIPLPPMLFNRAAPRLKSFSAHLELLPDICPALRNVECFEALYATRHPTETELARVTALCPALTSLILDLPPIVTELDSRSAPAGLVLLPHLKSLRVTDSNSRTGVSVVLPVLDLLKYSRLRTLQVLTPSEATLQALRSAMSNIQSLYILHAPDSKAQIGIQGDPETLCISFLSSPMTWIDAVLQHQGILRGLTGLHVGMSMRSSDWEQLFAATFPCLHTLTLYICDSPSSALVVILDYTSAKWHLPALRTLTICDREPILDLEPFARPTVSAASLTRFIIDTLQVATSGKLQLTMDGVGFEEKLSGPETAALRCVVAGLTCRNYPC</sequence>
<evidence type="ECO:0000313" key="4">
    <source>
        <dbReference type="Proteomes" id="UP000077266"/>
    </source>
</evidence>
<organism evidence="3 4">
    <name type="scientific">Exidia glandulosa HHB12029</name>
    <dbReference type="NCBI Taxonomy" id="1314781"/>
    <lineage>
        <taxon>Eukaryota</taxon>
        <taxon>Fungi</taxon>
        <taxon>Dikarya</taxon>
        <taxon>Basidiomycota</taxon>
        <taxon>Agaricomycotina</taxon>
        <taxon>Agaricomycetes</taxon>
        <taxon>Auriculariales</taxon>
        <taxon>Exidiaceae</taxon>
        <taxon>Exidia</taxon>
    </lineage>
</organism>
<dbReference type="InterPro" id="IPR001810">
    <property type="entry name" value="F-box_dom"/>
</dbReference>
<dbReference type="InParanoid" id="A0A165DXI2"/>
<evidence type="ECO:0000256" key="1">
    <source>
        <dbReference type="SAM" id="MobiDB-lite"/>
    </source>
</evidence>
<proteinExistence type="predicted"/>
<feature type="compositionally biased region" description="Low complexity" evidence="1">
    <location>
        <begin position="47"/>
        <end position="66"/>
    </location>
</feature>
<name>A0A165DXI2_EXIGL</name>
<evidence type="ECO:0000259" key="2">
    <source>
        <dbReference type="Pfam" id="PF12937"/>
    </source>
</evidence>
<reference evidence="3 4" key="1">
    <citation type="journal article" date="2016" name="Mol. Biol. Evol.">
        <title>Comparative Genomics of Early-Diverging Mushroom-Forming Fungi Provides Insights into the Origins of Lignocellulose Decay Capabilities.</title>
        <authorList>
            <person name="Nagy L.G."/>
            <person name="Riley R."/>
            <person name="Tritt A."/>
            <person name="Adam C."/>
            <person name="Daum C."/>
            <person name="Floudas D."/>
            <person name="Sun H."/>
            <person name="Yadav J.S."/>
            <person name="Pangilinan J."/>
            <person name="Larsson K.H."/>
            <person name="Matsuura K."/>
            <person name="Barry K."/>
            <person name="Labutti K."/>
            <person name="Kuo R."/>
            <person name="Ohm R.A."/>
            <person name="Bhattacharya S.S."/>
            <person name="Shirouzu T."/>
            <person name="Yoshinaga Y."/>
            <person name="Martin F.M."/>
            <person name="Grigoriev I.V."/>
            <person name="Hibbett D.S."/>
        </authorList>
    </citation>
    <scope>NUCLEOTIDE SEQUENCE [LARGE SCALE GENOMIC DNA]</scope>
    <source>
        <strain evidence="3 4">HHB12029</strain>
    </source>
</reference>
<dbReference type="AlphaFoldDB" id="A0A165DXI2"/>
<dbReference type="Gene3D" id="1.20.1280.50">
    <property type="match status" value="1"/>
</dbReference>
<gene>
    <name evidence="3" type="ORF">EXIGLDRAFT_841335</name>
</gene>
<keyword evidence="4" id="KW-1185">Reference proteome</keyword>